<protein>
    <submittedName>
        <fullName evidence="1">Uncharacterized protein</fullName>
    </submittedName>
</protein>
<gene>
    <name evidence="1" type="ORF">R4P48_21530</name>
</gene>
<organism evidence="1 2">
    <name type="scientific">Atlantibacter subterraneus</name>
    <dbReference type="NCBI Taxonomy" id="255519"/>
    <lineage>
        <taxon>Bacteria</taxon>
        <taxon>Pseudomonadati</taxon>
        <taxon>Pseudomonadota</taxon>
        <taxon>Gammaproteobacteria</taxon>
        <taxon>Enterobacterales</taxon>
        <taxon>Enterobacteriaceae</taxon>
        <taxon>Atlantibacter</taxon>
    </lineage>
</organism>
<evidence type="ECO:0000313" key="1">
    <source>
        <dbReference type="EMBL" id="MDV7025242.1"/>
    </source>
</evidence>
<keyword evidence="2" id="KW-1185">Reference proteome</keyword>
<evidence type="ECO:0000313" key="2">
    <source>
        <dbReference type="Proteomes" id="UP001187066"/>
    </source>
</evidence>
<dbReference type="RefSeq" id="WP_312384208.1">
    <property type="nucleotide sequence ID" value="NZ_DAIRID010000001.1"/>
</dbReference>
<dbReference type="EMBL" id="JAWLOF010000023">
    <property type="protein sequence ID" value="MDV7025242.1"/>
    <property type="molecule type" value="Genomic_DNA"/>
</dbReference>
<proteinExistence type="predicted"/>
<accession>A0ABU4E7Y6</accession>
<reference evidence="1 2" key="1">
    <citation type="submission" date="2023-10" db="EMBL/GenBank/DDBJ databases">
        <authorList>
            <person name="Dale J."/>
        </authorList>
    </citation>
    <scope>NUCLEOTIDE SEQUENCE [LARGE SCALE GENOMIC DNA]</scope>
    <source>
        <strain evidence="1 2">2023EL-00970</strain>
    </source>
</reference>
<comment type="caution">
    <text evidence="1">The sequence shown here is derived from an EMBL/GenBank/DDBJ whole genome shotgun (WGS) entry which is preliminary data.</text>
</comment>
<dbReference type="Proteomes" id="UP001187066">
    <property type="component" value="Unassembled WGS sequence"/>
</dbReference>
<name>A0ABU4E7Y6_9ENTR</name>
<sequence length="94" mass="10974">MLPACLQVDMPQAYSKADAEWIQDQLAALPPSARQKAIVRYGEVYEEFLNSETVSFRRENKARHEANTRLREYARKYHRALQGYTEQPPSFGQR</sequence>